<proteinExistence type="inferred from homology"/>
<dbReference type="OrthoDB" id="2573163at2759"/>
<feature type="compositionally biased region" description="Low complexity" evidence="5">
    <location>
        <begin position="72"/>
        <end position="83"/>
    </location>
</feature>
<dbReference type="AlphaFoldDB" id="A0A8K0NUC8"/>
<dbReference type="Proteomes" id="UP000792457">
    <property type="component" value="Unassembled WGS sequence"/>
</dbReference>
<dbReference type="InterPro" id="IPR005522">
    <property type="entry name" value="IPK"/>
</dbReference>
<name>A0A8K0NUC8_LADFU</name>
<dbReference type="GO" id="GO:0046854">
    <property type="term" value="P:phosphatidylinositol phosphate biosynthetic process"/>
    <property type="evidence" value="ECO:0007669"/>
    <property type="project" value="TreeGrafter"/>
</dbReference>
<feature type="region of interest" description="Disordered" evidence="5">
    <location>
        <begin position="428"/>
        <end position="453"/>
    </location>
</feature>
<comment type="caution">
    <text evidence="6">The sequence shown here is derived from an EMBL/GenBank/DDBJ whole genome shotgun (WGS) entry which is preliminary data.</text>
</comment>
<feature type="compositionally biased region" description="Basic residues" evidence="5">
    <location>
        <begin position="112"/>
        <end position="121"/>
    </location>
</feature>
<reference evidence="6" key="1">
    <citation type="submission" date="2013-04" db="EMBL/GenBank/DDBJ databases">
        <authorList>
            <person name="Qu J."/>
            <person name="Murali S.C."/>
            <person name="Bandaranaike D."/>
            <person name="Bellair M."/>
            <person name="Blankenburg K."/>
            <person name="Chao H."/>
            <person name="Dinh H."/>
            <person name="Doddapaneni H."/>
            <person name="Downs B."/>
            <person name="Dugan-Rocha S."/>
            <person name="Elkadiri S."/>
            <person name="Gnanaolivu R.D."/>
            <person name="Hernandez B."/>
            <person name="Javaid M."/>
            <person name="Jayaseelan J.C."/>
            <person name="Lee S."/>
            <person name="Li M."/>
            <person name="Ming W."/>
            <person name="Munidasa M."/>
            <person name="Muniz J."/>
            <person name="Nguyen L."/>
            <person name="Ongeri F."/>
            <person name="Osuji N."/>
            <person name="Pu L.-L."/>
            <person name="Puazo M."/>
            <person name="Qu C."/>
            <person name="Quiroz J."/>
            <person name="Raj R."/>
            <person name="Weissenberger G."/>
            <person name="Xin Y."/>
            <person name="Zou X."/>
            <person name="Han Y."/>
            <person name="Richards S."/>
            <person name="Worley K."/>
            <person name="Muzny D."/>
            <person name="Gibbs R."/>
        </authorList>
    </citation>
    <scope>NUCLEOTIDE SEQUENCE</scope>
    <source>
        <strain evidence="6">Sampled in the wild</strain>
    </source>
</reference>
<dbReference type="PANTHER" id="PTHR12400:SF21">
    <property type="entry name" value="KINASE"/>
    <property type="match status" value="1"/>
</dbReference>
<feature type="region of interest" description="Disordered" evidence="5">
    <location>
        <begin position="69"/>
        <end position="142"/>
    </location>
</feature>
<evidence type="ECO:0000256" key="4">
    <source>
        <dbReference type="RuleBase" id="RU363090"/>
    </source>
</evidence>
<feature type="compositionally biased region" description="Acidic residues" evidence="5">
    <location>
        <begin position="600"/>
        <end position="611"/>
    </location>
</feature>
<evidence type="ECO:0000256" key="5">
    <source>
        <dbReference type="SAM" id="MobiDB-lite"/>
    </source>
</evidence>
<keyword evidence="7" id="KW-1185">Reference proteome</keyword>
<dbReference type="Pfam" id="PF03770">
    <property type="entry name" value="IPK"/>
    <property type="match status" value="1"/>
</dbReference>
<dbReference type="EMBL" id="KZ308127">
    <property type="protein sequence ID" value="KAG8222261.1"/>
    <property type="molecule type" value="Genomic_DNA"/>
</dbReference>
<comment type="similarity">
    <text evidence="1 4">Belongs to the inositol phosphokinase (IPK) family.</text>
</comment>
<evidence type="ECO:0000256" key="1">
    <source>
        <dbReference type="ARBA" id="ARBA00007374"/>
    </source>
</evidence>
<dbReference type="GO" id="GO:0000828">
    <property type="term" value="F:inositol hexakisphosphate kinase activity"/>
    <property type="evidence" value="ECO:0007669"/>
    <property type="project" value="TreeGrafter"/>
</dbReference>
<feature type="region of interest" description="Disordered" evidence="5">
    <location>
        <begin position="592"/>
        <end position="613"/>
    </location>
</feature>
<dbReference type="GO" id="GO:0005737">
    <property type="term" value="C:cytoplasm"/>
    <property type="evidence" value="ECO:0007669"/>
    <property type="project" value="TreeGrafter"/>
</dbReference>
<accession>A0A8K0NUC8</accession>
<keyword evidence="3 4" id="KW-0418">Kinase</keyword>
<dbReference type="PANTHER" id="PTHR12400">
    <property type="entry name" value="INOSITOL POLYPHOSPHATE KINASE"/>
    <property type="match status" value="1"/>
</dbReference>
<dbReference type="GO" id="GO:0005634">
    <property type="term" value="C:nucleus"/>
    <property type="evidence" value="ECO:0007669"/>
    <property type="project" value="TreeGrafter"/>
</dbReference>
<keyword evidence="2 4" id="KW-0808">Transferase</keyword>
<reference evidence="6" key="2">
    <citation type="submission" date="2017-10" db="EMBL/GenBank/DDBJ databases">
        <title>Ladona fulva Genome sequencing and assembly.</title>
        <authorList>
            <person name="Murali S."/>
            <person name="Richards S."/>
            <person name="Bandaranaike D."/>
            <person name="Bellair M."/>
            <person name="Blankenburg K."/>
            <person name="Chao H."/>
            <person name="Dinh H."/>
            <person name="Doddapaneni H."/>
            <person name="Dugan-Rocha S."/>
            <person name="Elkadiri S."/>
            <person name="Gnanaolivu R."/>
            <person name="Hernandez B."/>
            <person name="Skinner E."/>
            <person name="Javaid M."/>
            <person name="Lee S."/>
            <person name="Li M."/>
            <person name="Ming W."/>
            <person name="Munidasa M."/>
            <person name="Muniz J."/>
            <person name="Nguyen L."/>
            <person name="Hughes D."/>
            <person name="Osuji N."/>
            <person name="Pu L.-L."/>
            <person name="Puazo M."/>
            <person name="Qu C."/>
            <person name="Quiroz J."/>
            <person name="Raj R."/>
            <person name="Weissenberger G."/>
            <person name="Xin Y."/>
            <person name="Zou X."/>
            <person name="Han Y."/>
            <person name="Worley K."/>
            <person name="Muzny D."/>
            <person name="Gibbs R."/>
        </authorList>
    </citation>
    <scope>NUCLEOTIDE SEQUENCE</scope>
    <source>
        <strain evidence="6">Sampled in the wild</strain>
    </source>
</reference>
<evidence type="ECO:0000256" key="2">
    <source>
        <dbReference type="ARBA" id="ARBA00022679"/>
    </source>
</evidence>
<dbReference type="Gene3D" id="3.30.470.160">
    <property type="entry name" value="Inositol polyphosphate kinase"/>
    <property type="match status" value="1"/>
</dbReference>
<evidence type="ECO:0000256" key="3">
    <source>
        <dbReference type="ARBA" id="ARBA00022777"/>
    </source>
</evidence>
<gene>
    <name evidence="6" type="ORF">J437_LFUL001459</name>
</gene>
<protein>
    <recommendedName>
        <fullName evidence="4">Kinase</fullName>
        <ecNumber evidence="4">2.7.-.-</ecNumber>
    </recommendedName>
</protein>
<sequence>MKEGLEILTMIILEQSSNTCATNKIFMEWNLAKQPPTPEEEPQRFQRSKRHLSYAEAAGMVFQLSTWGMGESTDTATPPNTSSAPPPVRQPHDQVSGTHASSTYTAGSLRILSRKGRRRVRMEHPYMPGGGGGVVEDEEEEEDDYEEDAGEVSLFPLSNQVGGHTRLLLLNDGTICKPLNARELNFYQHIPDEIQKYVPKFKGVMQVTSSGGMAFDQKYSPSFRSVDIGSERSQSSSSKRKREQMRVKISRNAVLKPVSPPSVDNVNKQLFTDFLLLENITSKYCRPCILDLKMGTRQHGDDASAEKKSKQMAKCAASTSASLGVRLCGMQVYRADSDHFIKRDKYWGRELNEEGFKGALYKFFHNGFHLKKRVIRQVLSKLSSLQKVIKRQSSFRFYSSSLLVVYEGYEWDEAIEYPLHDFTNESTVSDDECSLPNGDSSLPGTEHETSNSSDCLSHSDESHSCYCCSTDEHDDLPTGRLRNGSGMDNETNANHCENRFIPISEETVFLDPHLLDGVSGGICGSGVPCGHLHTSPEGSPPCTSSEEGWINCLHPASESSEDASWEVQRTLASSSTDGVTFPHRLEKIGGGRRKLCSRGEEEEEEEDDDESDLLRRNHHELSGSISPAHNFAQKHPFKKFSPVSSRVGLHDRGEPRATRIDIRMIDFAHTTFGGEGNGRVHQGPDYGFITGLNSLERLLQEILVEG</sequence>
<dbReference type="GO" id="GO:0032958">
    <property type="term" value="P:inositol phosphate biosynthetic process"/>
    <property type="evidence" value="ECO:0007669"/>
    <property type="project" value="InterPro"/>
</dbReference>
<evidence type="ECO:0000313" key="6">
    <source>
        <dbReference type="EMBL" id="KAG8222261.1"/>
    </source>
</evidence>
<dbReference type="InterPro" id="IPR038286">
    <property type="entry name" value="IPK_sf"/>
</dbReference>
<dbReference type="EC" id="2.7.-.-" evidence="4"/>
<feature type="compositionally biased region" description="Polar residues" evidence="5">
    <location>
        <begin position="93"/>
        <end position="106"/>
    </location>
</feature>
<feature type="region of interest" description="Disordered" evidence="5">
    <location>
        <begin position="226"/>
        <end position="246"/>
    </location>
</feature>
<organism evidence="6 7">
    <name type="scientific">Ladona fulva</name>
    <name type="common">Scarce chaser dragonfly</name>
    <name type="synonym">Libellula fulva</name>
    <dbReference type="NCBI Taxonomy" id="123851"/>
    <lineage>
        <taxon>Eukaryota</taxon>
        <taxon>Metazoa</taxon>
        <taxon>Ecdysozoa</taxon>
        <taxon>Arthropoda</taxon>
        <taxon>Hexapoda</taxon>
        <taxon>Insecta</taxon>
        <taxon>Pterygota</taxon>
        <taxon>Palaeoptera</taxon>
        <taxon>Odonata</taxon>
        <taxon>Epiprocta</taxon>
        <taxon>Anisoptera</taxon>
        <taxon>Libelluloidea</taxon>
        <taxon>Libellulidae</taxon>
        <taxon>Ladona</taxon>
    </lineage>
</organism>
<evidence type="ECO:0000313" key="7">
    <source>
        <dbReference type="Proteomes" id="UP000792457"/>
    </source>
</evidence>
<dbReference type="SUPFAM" id="SSF56104">
    <property type="entry name" value="SAICAR synthase-like"/>
    <property type="match status" value="1"/>
</dbReference>